<evidence type="ECO:0000256" key="1">
    <source>
        <dbReference type="ARBA" id="ARBA00022723"/>
    </source>
</evidence>
<protein>
    <submittedName>
        <fullName evidence="6">Class I mannose-6-phosphate isomerase</fullName>
    </submittedName>
</protein>
<dbReference type="Pfam" id="PF20511">
    <property type="entry name" value="PMI_typeI_cat"/>
    <property type="match status" value="1"/>
</dbReference>
<dbReference type="GO" id="GO:0008270">
    <property type="term" value="F:zinc ion binding"/>
    <property type="evidence" value="ECO:0007669"/>
    <property type="project" value="InterPro"/>
</dbReference>
<feature type="active site" evidence="4">
    <location>
        <position position="196"/>
    </location>
</feature>
<dbReference type="GO" id="GO:0004476">
    <property type="term" value="F:mannose-6-phosphate isomerase activity"/>
    <property type="evidence" value="ECO:0007669"/>
    <property type="project" value="InterPro"/>
</dbReference>
<dbReference type="PIRSF" id="PIRSF036894">
    <property type="entry name" value="PMI_Firm_short"/>
    <property type="match status" value="1"/>
</dbReference>
<comment type="caution">
    <text evidence="6">The sequence shown here is derived from an EMBL/GenBank/DDBJ whole genome shotgun (WGS) entry which is preliminary data.</text>
</comment>
<dbReference type="Proteomes" id="UP000704068">
    <property type="component" value="Unassembled WGS sequence"/>
</dbReference>
<dbReference type="CDD" id="cd07010">
    <property type="entry name" value="cupin_PMI_type_I_N_bac"/>
    <property type="match status" value="1"/>
</dbReference>
<name>A0A929X0E2_9BACT</name>
<dbReference type="InterPro" id="IPR014710">
    <property type="entry name" value="RmlC-like_jellyroll"/>
</dbReference>
<gene>
    <name evidence="6" type="ORF">HXK21_06510</name>
</gene>
<evidence type="ECO:0000313" key="6">
    <source>
        <dbReference type="EMBL" id="MBF0970678.1"/>
    </source>
</evidence>
<evidence type="ECO:0000256" key="4">
    <source>
        <dbReference type="PIRSR" id="PIRSR036894-2"/>
    </source>
</evidence>
<keyword evidence="6" id="KW-0413">Isomerase</keyword>
<dbReference type="PANTHER" id="PTHR42742">
    <property type="entry name" value="TRANSCRIPTIONAL REPRESSOR MPRA"/>
    <property type="match status" value="1"/>
</dbReference>
<dbReference type="AlphaFoldDB" id="A0A929X0E2"/>
<feature type="domain" description="Phosphomannose isomerase type I catalytic" evidence="5">
    <location>
        <begin position="11"/>
        <end position="109"/>
    </location>
</feature>
<reference evidence="6" key="1">
    <citation type="submission" date="2020-04" db="EMBL/GenBank/DDBJ databases">
        <title>Deep metagenomics examines the oral microbiome during advanced dental caries in children, revealing novel taxa and co-occurrences with host molecules.</title>
        <authorList>
            <person name="Baker J.L."/>
            <person name="Morton J.T."/>
            <person name="Dinis M."/>
            <person name="Alvarez R."/>
            <person name="Tran N.C."/>
            <person name="Knight R."/>
            <person name="Edlund A."/>
        </authorList>
    </citation>
    <scope>NUCLEOTIDE SEQUENCE</scope>
    <source>
        <strain evidence="6">JCVI_34_bin.1</strain>
    </source>
</reference>
<dbReference type="Gene3D" id="2.60.120.10">
    <property type="entry name" value="Jelly Rolls"/>
    <property type="match status" value="2"/>
</dbReference>
<dbReference type="PANTHER" id="PTHR42742:SF3">
    <property type="entry name" value="FRUCTOKINASE"/>
    <property type="match status" value="1"/>
</dbReference>
<sequence>MQPYFFQPLLKSTLWGGQEIIRLKQIKTDAENVGESWELSGVAGAATLVSEGKDKGLTICDLIDRYGAELVGQKNFSRFGNKFPLLVKFISAAQDLSIQVHPNDEIAHKMGHPYGKSEMWFIVGASEDTQLYMGFDRPLTPELYEKALHEENFLDLLHTQPSAAGDCFFIPAGRIHSIGAGNLLIEIQQASDDTFRVYDFDRIGKDGKKRELHIEQAKMALNFNDCRPDPVAYDQAWNKRVPLVHCSAFSTRLGRLSQPFHAGYSDLDSFVVLVAYEGAAVCTDDLGNRFTLQAGGSVLLPATTQYLEIEPKESFAFMEAFVE</sequence>
<dbReference type="EMBL" id="JABZGR010000019">
    <property type="protein sequence ID" value="MBF0970678.1"/>
    <property type="molecule type" value="Genomic_DNA"/>
</dbReference>
<evidence type="ECO:0000256" key="3">
    <source>
        <dbReference type="PIRSR" id="PIRSR036894-1"/>
    </source>
</evidence>
<proteinExistence type="predicted"/>
<keyword evidence="1 3" id="KW-0479">Metal-binding</keyword>
<evidence type="ECO:0000313" key="7">
    <source>
        <dbReference type="Proteomes" id="UP000704068"/>
    </source>
</evidence>
<dbReference type="InterPro" id="IPR046457">
    <property type="entry name" value="PMI_typeI_cat"/>
</dbReference>
<feature type="binding site" evidence="3">
    <location>
        <position position="101"/>
    </location>
    <ligand>
        <name>Zn(2+)</name>
        <dbReference type="ChEBI" id="CHEBI:29105"/>
    </ligand>
</feature>
<dbReference type="InterPro" id="IPR051804">
    <property type="entry name" value="Carb_Metab_Reg_Kinase/Isom"/>
</dbReference>
<feature type="binding site" evidence="3">
    <location>
        <position position="176"/>
    </location>
    <ligand>
        <name>Zn(2+)</name>
        <dbReference type="ChEBI" id="CHEBI:29105"/>
    </ligand>
</feature>
<dbReference type="RefSeq" id="WP_303764264.1">
    <property type="nucleotide sequence ID" value="NZ_JABZGR010000019.1"/>
</dbReference>
<dbReference type="InterPro" id="IPR014628">
    <property type="entry name" value="Man6P_isomerase_Firm_short"/>
</dbReference>
<keyword evidence="2 3" id="KW-0862">Zinc</keyword>
<dbReference type="SUPFAM" id="SSF51182">
    <property type="entry name" value="RmlC-like cupins"/>
    <property type="match status" value="1"/>
</dbReference>
<evidence type="ECO:0000256" key="2">
    <source>
        <dbReference type="ARBA" id="ARBA00022833"/>
    </source>
</evidence>
<organism evidence="6 7">
    <name type="scientific">Alloprevotella tannerae</name>
    <dbReference type="NCBI Taxonomy" id="76122"/>
    <lineage>
        <taxon>Bacteria</taxon>
        <taxon>Pseudomonadati</taxon>
        <taxon>Bacteroidota</taxon>
        <taxon>Bacteroidia</taxon>
        <taxon>Bacteroidales</taxon>
        <taxon>Prevotellaceae</taxon>
        <taxon>Alloprevotella</taxon>
    </lineage>
</organism>
<dbReference type="GO" id="GO:0005975">
    <property type="term" value="P:carbohydrate metabolic process"/>
    <property type="evidence" value="ECO:0007669"/>
    <property type="project" value="InterPro"/>
</dbReference>
<dbReference type="InterPro" id="IPR011051">
    <property type="entry name" value="RmlC_Cupin_sf"/>
</dbReference>
<comment type="cofactor">
    <cofactor evidence="3">
        <name>Zn(2+)</name>
        <dbReference type="ChEBI" id="CHEBI:29105"/>
    </cofactor>
    <text evidence="3">Binds 1 zinc ion per subunit.</text>
</comment>
<feature type="binding site" evidence="3">
    <location>
        <position position="118"/>
    </location>
    <ligand>
        <name>Zn(2+)</name>
        <dbReference type="ChEBI" id="CHEBI:29105"/>
    </ligand>
</feature>
<evidence type="ECO:0000259" key="5">
    <source>
        <dbReference type="Pfam" id="PF20511"/>
    </source>
</evidence>
<accession>A0A929X0E2</accession>